<feature type="region of interest" description="Disordered" evidence="1">
    <location>
        <begin position="186"/>
        <end position="215"/>
    </location>
</feature>
<evidence type="ECO:0000313" key="3">
    <source>
        <dbReference type="Proteomes" id="UP001516400"/>
    </source>
</evidence>
<dbReference type="AlphaFoldDB" id="A0ABD2MVC4"/>
<keyword evidence="3" id="KW-1185">Reference proteome</keyword>
<feature type="compositionally biased region" description="Low complexity" evidence="1">
    <location>
        <begin position="190"/>
        <end position="200"/>
    </location>
</feature>
<evidence type="ECO:0000313" key="2">
    <source>
        <dbReference type="EMBL" id="KAL3270381.1"/>
    </source>
</evidence>
<accession>A0ABD2MVC4</accession>
<protein>
    <recommendedName>
        <fullName evidence="4">Retrotransposon gag domain-containing protein</fullName>
    </recommendedName>
</protein>
<dbReference type="EMBL" id="JABFTP020000022">
    <property type="protein sequence ID" value="KAL3270381.1"/>
    <property type="molecule type" value="Genomic_DNA"/>
</dbReference>
<sequence length="252" mass="29330">MEDFGKLFLQLANILKPVDLPEFHGFNHEDPEEFLLRLTGTFAKHAIPEKKWTITAAVQLREEAKTWWVPYEHVGLTFSEFETSVKERFNNPALVAKLTAELYNRRQKEDEAVGIFLIKKQQLFRRFQPNTAEEVLVSKLTCLVLAEYQPFLYKIRTLKDLRETASHLERTVRRPGTSTRTVDVHRVAATPSSTTRTTSRQGLTDPPRHRREQESASKCWYYPGYHYNRHCPERPELKQGNAKPAGGRRTHN</sequence>
<proteinExistence type="predicted"/>
<evidence type="ECO:0008006" key="4">
    <source>
        <dbReference type="Google" id="ProtNLM"/>
    </source>
</evidence>
<gene>
    <name evidence="2" type="ORF">HHI36_023890</name>
</gene>
<evidence type="ECO:0000256" key="1">
    <source>
        <dbReference type="SAM" id="MobiDB-lite"/>
    </source>
</evidence>
<feature type="region of interest" description="Disordered" evidence="1">
    <location>
        <begin position="231"/>
        <end position="252"/>
    </location>
</feature>
<name>A0ABD2MVC4_9CUCU</name>
<reference evidence="2 3" key="1">
    <citation type="journal article" date="2021" name="BMC Biol.">
        <title>Horizontally acquired antibacterial genes associated with adaptive radiation of ladybird beetles.</title>
        <authorList>
            <person name="Li H.S."/>
            <person name="Tang X.F."/>
            <person name="Huang Y.H."/>
            <person name="Xu Z.Y."/>
            <person name="Chen M.L."/>
            <person name="Du X.Y."/>
            <person name="Qiu B.Y."/>
            <person name="Chen P.T."/>
            <person name="Zhang W."/>
            <person name="Slipinski A."/>
            <person name="Escalona H.E."/>
            <person name="Waterhouse R.M."/>
            <person name="Zwick A."/>
            <person name="Pang H."/>
        </authorList>
    </citation>
    <scope>NUCLEOTIDE SEQUENCE [LARGE SCALE GENOMIC DNA]</scope>
    <source>
        <strain evidence="2">SYSU2018</strain>
    </source>
</reference>
<comment type="caution">
    <text evidence="2">The sequence shown here is derived from an EMBL/GenBank/DDBJ whole genome shotgun (WGS) entry which is preliminary data.</text>
</comment>
<organism evidence="2 3">
    <name type="scientific">Cryptolaemus montrouzieri</name>
    <dbReference type="NCBI Taxonomy" id="559131"/>
    <lineage>
        <taxon>Eukaryota</taxon>
        <taxon>Metazoa</taxon>
        <taxon>Ecdysozoa</taxon>
        <taxon>Arthropoda</taxon>
        <taxon>Hexapoda</taxon>
        <taxon>Insecta</taxon>
        <taxon>Pterygota</taxon>
        <taxon>Neoptera</taxon>
        <taxon>Endopterygota</taxon>
        <taxon>Coleoptera</taxon>
        <taxon>Polyphaga</taxon>
        <taxon>Cucujiformia</taxon>
        <taxon>Coccinelloidea</taxon>
        <taxon>Coccinellidae</taxon>
        <taxon>Scymninae</taxon>
        <taxon>Scymnini</taxon>
        <taxon>Cryptolaemus</taxon>
    </lineage>
</organism>
<dbReference type="Proteomes" id="UP001516400">
    <property type="component" value="Unassembled WGS sequence"/>
</dbReference>